<accession>A0A6J4JQU2</accession>
<organism evidence="2">
    <name type="scientific">uncultured Armatimonadetes bacterium</name>
    <dbReference type="NCBI Taxonomy" id="157466"/>
    <lineage>
        <taxon>Bacteria</taxon>
        <taxon>Bacillati</taxon>
        <taxon>Armatimonadota</taxon>
        <taxon>environmental samples</taxon>
    </lineage>
</organism>
<sequence>MTVEKRAQMQFASRQNPDENGEIVLWDDETVQIVPSATLREKICLLSGDAETASVKWGVSLLMGLAAVGGLLFWRGRRPAGYALFGTAAVTGVGAALVRRGARALPGTLLEPHPVAAVTLLPEAAGALNVQMNGDWPGKLALKFEDGDYDPGEALAFQALVDQAKERAWNGRTATTA</sequence>
<name>A0A6J4JQU2_9BACT</name>
<protein>
    <submittedName>
        <fullName evidence="2">Uncharacterized protein</fullName>
    </submittedName>
</protein>
<keyword evidence="1" id="KW-1133">Transmembrane helix</keyword>
<evidence type="ECO:0000313" key="2">
    <source>
        <dbReference type="EMBL" id="CAA9285131.1"/>
    </source>
</evidence>
<gene>
    <name evidence="2" type="ORF">AVDCRST_MAG63-3932</name>
</gene>
<proteinExistence type="predicted"/>
<feature type="transmembrane region" description="Helical" evidence="1">
    <location>
        <begin position="55"/>
        <end position="74"/>
    </location>
</feature>
<evidence type="ECO:0000256" key="1">
    <source>
        <dbReference type="SAM" id="Phobius"/>
    </source>
</evidence>
<reference evidence="2" key="1">
    <citation type="submission" date="2020-02" db="EMBL/GenBank/DDBJ databases">
        <authorList>
            <person name="Meier V. D."/>
        </authorList>
    </citation>
    <scope>NUCLEOTIDE SEQUENCE</scope>
    <source>
        <strain evidence="2">AVDCRST_MAG63</strain>
    </source>
</reference>
<dbReference type="EMBL" id="CADCTO010000526">
    <property type="protein sequence ID" value="CAA9285131.1"/>
    <property type="molecule type" value="Genomic_DNA"/>
</dbReference>
<dbReference type="AlphaFoldDB" id="A0A6J4JQU2"/>
<feature type="transmembrane region" description="Helical" evidence="1">
    <location>
        <begin position="80"/>
        <end position="98"/>
    </location>
</feature>
<keyword evidence="1" id="KW-0812">Transmembrane</keyword>
<keyword evidence="1" id="KW-0472">Membrane</keyword>